<evidence type="ECO:0000313" key="2">
    <source>
        <dbReference type="EMBL" id="EGW19649.1"/>
    </source>
</evidence>
<dbReference type="Proteomes" id="UP000004664">
    <property type="component" value="Unassembled WGS sequence"/>
</dbReference>
<dbReference type="InterPro" id="IPR021698">
    <property type="entry name" value="DUF3280"/>
</dbReference>
<gene>
    <name evidence="2" type="ORF">Mettu_2757</name>
</gene>
<evidence type="ECO:0008006" key="4">
    <source>
        <dbReference type="Google" id="ProtNLM"/>
    </source>
</evidence>
<protein>
    <recommendedName>
        <fullName evidence="4">TolB-like protein</fullName>
    </recommendedName>
</protein>
<name>G3J1P3_METTV</name>
<evidence type="ECO:0000256" key="1">
    <source>
        <dbReference type="SAM" id="SignalP"/>
    </source>
</evidence>
<evidence type="ECO:0000313" key="3">
    <source>
        <dbReference type="Proteomes" id="UP000004664"/>
    </source>
</evidence>
<proteinExistence type="predicted"/>
<keyword evidence="3" id="KW-1185">Reference proteome</keyword>
<dbReference type="RefSeq" id="WP_006893795.1">
    <property type="nucleotide sequence ID" value="NZ_JH109154.1"/>
</dbReference>
<dbReference type="Pfam" id="PF11684">
    <property type="entry name" value="DUF3280"/>
    <property type="match status" value="1"/>
</dbReference>
<feature type="signal peptide" evidence="1">
    <location>
        <begin position="1"/>
        <end position="20"/>
    </location>
</feature>
<keyword evidence="1" id="KW-0732">Signal</keyword>
<reference evidence="2 3" key="1">
    <citation type="submission" date="2011-06" db="EMBL/GenBank/DDBJ databases">
        <title>Genomic sequence of Methylobacter tundripaludum SV96.</title>
        <authorList>
            <consortium name="US DOE Joint Genome Institute"/>
            <person name="Lucas S."/>
            <person name="Han J."/>
            <person name="Lapidus A."/>
            <person name="Cheng J.-F."/>
            <person name="Goodwin L."/>
            <person name="Pitluck S."/>
            <person name="Held B."/>
            <person name="Detter J.C."/>
            <person name="Han C."/>
            <person name="Tapia R."/>
            <person name="Land M."/>
            <person name="Hauser L."/>
            <person name="Kyrpides N."/>
            <person name="Ivanova N."/>
            <person name="Ovchinnikova G."/>
            <person name="Pagani I."/>
            <person name="Klotz M.G."/>
            <person name="Dispirito A.A."/>
            <person name="Murrell J.C."/>
            <person name="Dunfield P."/>
            <person name="Kalyuzhnaya M.G."/>
            <person name="Svenning M."/>
            <person name="Trotsenko Y.A."/>
            <person name="Stein L.Y."/>
            <person name="Woyke T."/>
        </authorList>
    </citation>
    <scope>NUCLEOTIDE SEQUENCE [LARGE SCALE GENOMIC DNA]</scope>
    <source>
        <strain evidence="3">ATCC BAA-1195 / DSM 17260 / SV96</strain>
    </source>
</reference>
<feature type="chain" id="PRO_5003445810" description="TolB-like protein" evidence="1">
    <location>
        <begin position="21"/>
        <end position="129"/>
    </location>
</feature>
<sequence length="129" mass="14311">MKIISLILLVYLAFSDPVNAAPRIAILNFELLDETLLPNTPEELTRTASMKPLLEQAIRRLGDYEIVQISVNDQNAATAGIGYLLNFNDVAAKLGKQSGADWVVVGQHSKHSFLYSYLMVHLVNVKTLK</sequence>
<dbReference type="AlphaFoldDB" id="G3J1P3"/>
<accession>G3J1P3</accession>
<dbReference type="EMBL" id="JH109154">
    <property type="protein sequence ID" value="EGW19649.1"/>
    <property type="molecule type" value="Genomic_DNA"/>
</dbReference>
<dbReference type="eggNOG" id="ENOG5033F1A">
    <property type="taxonomic scope" value="Bacteria"/>
</dbReference>
<dbReference type="HOGENOM" id="CLU_133198_0_0_6"/>
<organism evidence="2 3">
    <name type="scientific">Methylobacter tundripaludum (strain ATCC BAA-1195 / DSM 17260 / SV96)</name>
    <dbReference type="NCBI Taxonomy" id="697282"/>
    <lineage>
        <taxon>Bacteria</taxon>
        <taxon>Pseudomonadati</taxon>
        <taxon>Pseudomonadota</taxon>
        <taxon>Gammaproteobacteria</taxon>
        <taxon>Methylococcales</taxon>
        <taxon>Methylococcaceae</taxon>
        <taxon>Methylobacter</taxon>
    </lineage>
</organism>